<dbReference type="AlphaFoldDB" id="A0A4Y9R614"/>
<keyword evidence="2" id="KW-1185">Reference proteome</keyword>
<proteinExistence type="predicted"/>
<dbReference type="Gene3D" id="2.60.40.2700">
    <property type="match status" value="4"/>
</dbReference>
<accession>A0A4Y9R614</accession>
<dbReference type="Proteomes" id="UP000298127">
    <property type="component" value="Unassembled WGS sequence"/>
</dbReference>
<gene>
    <name evidence="1" type="ORF">E4M00_00585</name>
</gene>
<reference evidence="1 2" key="1">
    <citation type="journal article" date="2018" name="J. Microbiol.">
        <title>Leifsonia flava sp. nov., a novel actinobacterium isolated from the rhizosphere of Aquilegia viridiflora.</title>
        <authorList>
            <person name="Cai Y."/>
            <person name="Tao W.Z."/>
            <person name="Ma Y.J."/>
            <person name="Cheng J."/>
            <person name="Zhang M.Y."/>
            <person name="Zhang Y.X."/>
        </authorList>
    </citation>
    <scope>NUCLEOTIDE SEQUENCE [LARGE SCALE GENOMIC DNA]</scope>
    <source>
        <strain evidence="1 2">SYP-B2174</strain>
    </source>
</reference>
<dbReference type="Pfam" id="PF13583">
    <property type="entry name" value="Reprolysin_4"/>
    <property type="match status" value="1"/>
</dbReference>
<organism evidence="1 2">
    <name type="scientific">Orlajensenia leifsoniae</name>
    <dbReference type="NCBI Taxonomy" id="2561933"/>
    <lineage>
        <taxon>Bacteria</taxon>
        <taxon>Bacillati</taxon>
        <taxon>Actinomycetota</taxon>
        <taxon>Actinomycetes</taxon>
        <taxon>Micrococcales</taxon>
        <taxon>Microbacteriaceae</taxon>
        <taxon>Orlajensenia</taxon>
    </lineage>
</organism>
<evidence type="ECO:0000313" key="1">
    <source>
        <dbReference type="EMBL" id="TFV99737.1"/>
    </source>
</evidence>
<evidence type="ECO:0000313" key="2">
    <source>
        <dbReference type="Proteomes" id="UP000298127"/>
    </source>
</evidence>
<evidence type="ECO:0008006" key="3">
    <source>
        <dbReference type="Google" id="ProtNLM"/>
    </source>
</evidence>
<dbReference type="SUPFAM" id="SSF55486">
    <property type="entry name" value="Metalloproteases ('zincins'), catalytic domain"/>
    <property type="match status" value="1"/>
</dbReference>
<dbReference type="RefSeq" id="WP_135118635.1">
    <property type="nucleotide sequence ID" value="NZ_SPQZ01000001.1"/>
</dbReference>
<protein>
    <recommendedName>
        <fullName evidence="3">Peptidase M11 gametolysin domain-containing protein</fullName>
    </recommendedName>
</protein>
<sequence length="896" mass="90881">MPTRGIISMRSLRIPVLTATVALLGGLLAPVPAAIADDLATDAAVHVVGTLVVIQAEESPSPVTPPQAVTDAAPTLGAHVLLPDGASVPIDGDLIPADAASGAPVDVVAAPSAEVLADAGVAASGTVAADSAEGQQIVEAAVVADDPLTVVAGEIGAVEVQAAAAAHTIDVAVVSNGSTATAAKTDDYVKKVVAKVGAFWSEQSAGKVPAITLTTIKRYSSAKGCGTENSTIALWDEAAKKFGHSGGANDYVGAATKHLFVISPPSCAVSFNGLGSIGNGVGNGGVVWAAFDGGDGSGDELTLAHEIGHNFSLNHSNVQQCTYPESDVKIVGSSYGSTSCFEDSYADLYDVMGMSFVVNDGTTLHGNDNTPALNAISKLRLGLISATDAPVLTATTPTTTSYTLAGASALSGRRALKIVDPVSNERYYVEYRNAQGRDAGSLYSRFADPPAHWSIAAMGPGIRVLKAGPGGATSVVIPDSTASSRRLAFVAGRTFTSRTGGLKITVSSLTTSVATVAVKLTPPLAAFAGTSPPAVSGNRQVGQTLTATAGSGWTPAPATLTYKWMRNGAAISGATSSIYVPVAADVGTLTTVAVTGAKAGYATKTWTSTTTIKTVADTAFAGEKLPVVSGTRAAGKTLTVTPGAGWTPTPTSYTYRWYRGSALIAGATEASYTQKPDDIGAIVTASVTAVKTGITSRSYRSATAAKTTGAFSGSAVPTIAGDPFVTRTLTARPSTAWVPTPTSYAYQWYRNGTAISKATARTHVVVTADKGAKLTVRVTAVKAGVTSRAGVSAPTATIAALKSFTGKALPTAKGTRAVGSTLTALSGSDWSPKKAPTTFTYRWYRGTVAISGATGKTYTQVTADVGKVIRVKVTAVRYGYASKSGYSSTTAAKTVR</sequence>
<comment type="caution">
    <text evidence="1">The sequence shown here is derived from an EMBL/GenBank/DDBJ whole genome shotgun (WGS) entry which is preliminary data.</text>
</comment>
<dbReference type="EMBL" id="SPQZ01000001">
    <property type="protein sequence ID" value="TFV99737.1"/>
    <property type="molecule type" value="Genomic_DNA"/>
</dbReference>
<name>A0A4Y9R614_9MICO</name>